<dbReference type="AlphaFoldDB" id="A0A5D2TTA3"/>
<dbReference type="EMBL" id="CM017656">
    <property type="protein sequence ID" value="TYI68329.1"/>
    <property type="molecule type" value="Genomic_DNA"/>
</dbReference>
<keyword evidence="2" id="KW-1185">Reference proteome</keyword>
<protein>
    <submittedName>
        <fullName evidence="1">Uncharacterized protein</fullName>
    </submittedName>
</protein>
<reference evidence="1 2" key="1">
    <citation type="submission" date="2019-07" db="EMBL/GenBank/DDBJ databases">
        <title>WGS assembly of Gossypium mustelinum.</title>
        <authorList>
            <person name="Chen Z.J."/>
            <person name="Sreedasyam A."/>
            <person name="Ando A."/>
            <person name="Song Q."/>
            <person name="De L."/>
            <person name="Hulse-Kemp A."/>
            <person name="Ding M."/>
            <person name="Ye W."/>
            <person name="Kirkbride R."/>
            <person name="Jenkins J."/>
            <person name="Plott C."/>
            <person name="Lovell J."/>
            <person name="Lin Y.-M."/>
            <person name="Vaughn R."/>
            <person name="Liu B."/>
            <person name="Li W."/>
            <person name="Simpson S."/>
            <person name="Scheffler B."/>
            <person name="Saski C."/>
            <person name="Grover C."/>
            <person name="Hu G."/>
            <person name="Conover J."/>
            <person name="Carlson J."/>
            <person name="Shu S."/>
            <person name="Boston L."/>
            <person name="Williams M."/>
            <person name="Peterson D."/>
            <person name="Mcgee K."/>
            <person name="Jones D."/>
            <person name="Wendel J."/>
            <person name="Stelly D."/>
            <person name="Grimwood J."/>
            <person name="Schmutz J."/>
        </authorList>
    </citation>
    <scope>NUCLEOTIDE SEQUENCE [LARGE SCALE GENOMIC DNA]</scope>
    <source>
        <strain evidence="1">1408120.09</strain>
    </source>
</reference>
<evidence type="ECO:0000313" key="2">
    <source>
        <dbReference type="Proteomes" id="UP000323597"/>
    </source>
</evidence>
<accession>A0A5D2TTA3</accession>
<proteinExistence type="predicted"/>
<gene>
    <name evidence="1" type="ORF">E1A91_D08G081200v1</name>
</gene>
<evidence type="ECO:0000313" key="1">
    <source>
        <dbReference type="EMBL" id="TYI68329.1"/>
    </source>
</evidence>
<organism evidence="1 2">
    <name type="scientific">Gossypium mustelinum</name>
    <name type="common">Cotton</name>
    <name type="synonym">Gossypium caicoense</name>
    <dbReference type="NCBI Taxonomy" id="34275"/>
    <lineage>
        <taxon>Eukaryota</taxon>
        <taxon>Viridiplantae</taxon>
        <taxon>Streptophyta</taxon>
        <taxon>Embryophyta</taxon>
        <taxon>Tracheophyta</taxon>
        <taxon>Spermatophyta</taxon>
        <taxon>Magnoliopsida</taxon>
        <taxon>eudicotyledons</taxon>
        <taxon>Gunneridae</taxon>
        <taxon>Pentapetalae</taxon>
        <taxon>rosids</taxon>
        <taxon>malvids</taxon>
        <taxon>Malvales</taxon>
        <taxon>Malvaceae</taxon>
        <taxon>Malvoideae</taxon>
        <taxon>Gossypium</taxon>
    </lineage>
</organism>
<name>A0A5D2TTA3_GOSMU</name>
<sequence length="70" mass="7989">MHSDSSKCTFFVPSTTNSISKYFLSQNQILMGLKIRSQQWPEKHHYLFSPPDSYFPSLLLPLSVSSPTLP</sequence>
<dbReference type="Proteomes" id="UP000323597">
    <property type="component" value="Chromosome D08"/>
</dbReference>